<feature type="signal peptide" evidence="1">
    <location>
        <begin position="1"/>
        <end position="26"/>
    </location>
</feature>
<sequence>MNRKIIKTLVLVLIFAFFYISFQASANVEPTNNNHEIPSHRFDTAWKLHFVHDYAKLMKTLPDPLKVTSRELKAALIKHGHTGIDPDAVFYNEFQSAMSSSRSYNGWAHHESPHKSYTLSQAVMLNTFNRFRDSFPGTINLDTGIYTQGADGDIFDERNEVRLLSSDLWDIAYYDLDIQTTYTAELALFWEKNSESYTQLMRDSFAFSAHQQYQLGLLTQGDYQLALSLLKPVHPNTINVYRFDIYGYDSTDILVIEQKGSTGGLLYIPGNAQPFITYRTERQLRKTLYERLQHPESKNTLLSHFSLYLRQDGGTYSGVESALTELINGNWDKRYFMMKHHPVHGNVFARMTEQRKARMASDGDTSIKSNSESQRDYILSIANSLVVFFPIVDILVPELGIPLTISLSSTQLGLSVNKAVTGDSLSERLAGTRMSAVNAAILGTAAVLPVMVKYGQSLAISVEKEVDLLPNRILLNEGVSTETLDQFTSMPKIINHPQTGDDLLGVRLTDSGRNTLLKADGFGSFREVEPATGRLILDSRVVRTINMETSEPQWLEQGGLRAGNRSETNSVVSNEVTSNGVEEHSQTSEILLPEDLPEHPGLGGSGYADMAGGRDLEALKDFYELEQQVDPYAYLTDTKKLHRLGIEAQREIQNVPFLRGYQSEVNGSLVFRGDTRLPDELFHSGFTRKIEPVSYVQLAHHTKAIRGVISTSTEEAVAVNYALDSQRGYVYAIELNHGGQVVDTLLRDVSLSEIATLNIPPEDIMFAVGPFNRINSSYREVVENAANRTAELRINPHATASPEVAERAFERIKNTMKYELSPNMSFTDRYANRTDLFWYEDEAVSTPLNGE</sequence>
<evidence type="ECO:0000256" key="1">
    <source>
        <dbReference type="SAM" id="SignalP"/>
    </source>
</evidence>
<keyword evidence="1" id="KW-0732">Signal</keyword>
<evidence type="ECO:0000313" key="4">
    <source>
        <dbReference type="Proteomes" id="UP000239263"/>
    </source>
</evidence>
<evidence type="ECO:0000313" key="3">
    <source>
        <dbReference type="EMBL" id="PQJ84931.1"/>
    </source>
</evidence>
<feature type="chain" id="PRO_5015773216" evidence="1">
    <location>
        <begin position="27"/>
        <end position="851"/>
    </location>
</feature>
<evidence type="ECO:0000259" key="2">
    <source>
        <dbReference type="Pfam" id="PF20178"/>
    </source>
</evidence>
<accession>A0A2S7X3W0</accession>
<dbReference type="SUPFAM" id="SSF56399">
    <property type="entry name" value="ADP-ribosylation"/>
    <property type="match status" value="1"/>
</dbReference>
<gene>
    <name evidence="3" type="ORF">BTO22_15720</name>
</gene>
<dbReference type="AlphaFoldDB" id="A0A2S7X3W0"/>
<dbReference type="InterPro" id="IPR046673">
    <property type="entry name" value="ToxA_N"/>
</dbReference>
<dbReference type="Proteomes" id="UP000239263">
    <property type="component" value="Unassembled WGS sequence"/>
</dbReference>
<dbReference type="Gene3D" id="3.90.210.10">
    <property type="entry name" value="Heat-Labile Enterotoxin, subunit A"/>
    <property type="match status" value="1"/>
</dbReference>
<protein>
    <submittedName>
        <fullName evidence="3">Cytotoxic necrotizing factor</fullName>
    </submittedName>
</protein>
<reference evidence="3 4" key="1">
    <citation type="submission" date="2016-12" db="EMBL/GenBank/DDBJ databases">
        <title>Diversity of luminous bacteria.</title>
        <authorList>
            <person name="Yoshizawa S."/>
            <person name="Kogure K."/>
        </authorList>
    </citation>
    <scope>NUCLEOTIDE SEQUENCE [LARGE SCALE GENOMIC DNA]</scope>
    <source>
        <strain evidence="3 4">ATCC 33715</strain>
    </source>
</reference>
<feature type="domain" description="Dermonecrotic toxin N-terminal" evidence="2">
    <location>
        <begin position="59"/>
        <end position="308"/>
    </location>
</feature>
<comment type="caution">
    <text evidence="3">The sequence shown here is derived from an EMBL/GenBank/DDBJ whole genome shotgun (WGS) entry which is preliminary data.</text>
</comment>
<organism evidence="3 4">
    <name type="scientific">Aliivibrio sifiae</name>
    <dbReference type="NCBI Taxonomy" id="566293"/>
    <lineage>
        <taxon>Bacteria</taxon>
        <taxon>Pseudomonadati</taxon>
        <taxon>Pseudomonadota</taxon>
        <taxon>Gammaproteobacteria</taxon>
        <taxon>Vibrionales</taxon>
        <taxon>Vibrionaceae</taxon>
        <taxon>Aliivibrio</taxon>
    </lineage>
</organism>
<name>A0A2S7X3W0_9GAMM</name>
<dbReference type="OrthoDB" id="5653126at2"/>
<dbReference type="RefSeq" id="WP_105056310.1">
    <property type="nucleotide sequence ID" value="NZ_CAWNRT010000002.1"/>
</dbReference>
<proteinExistence type="predicted"/>
<dbReference type="Pfam" id="PF20178">
    <property type="entry name" value="ToxA_N"/>
    <property type="match status" value="1"/>
</dbReference>
<dbReference type="EMBL" id="MSCO01000002">
    <property type="protein sequence ID" value="PQJ84931.1"/>
    <property type="molecule type" value="Genomic_DNA"/>
</dbReference>